<reference evidence="7" key="1">
    <citation type="submission" date="2022-02" db="EMBL/GenBank/DDBJ databases">
        <authorList>
            <person name="Henning P.M."/>
            <person name="McCubbin A.G."/>
            <person name="Shore J.S."/>
        </authorList>
    </citation>
    <scope>NUCLEOTIDE SEQUENCE</scope>
    <source>
        <strain evidence="7">F60SS</strain>
        <tissue evidence="7">Leaves</tissue>
    </source>
</reference>
<evidence type="ECO:0000256" key="5">
    <source>
        <dbReference type="SAM" id="MobiDB-lite"/>
    </source>
</evidence>
<dbReference type="PANTHER" id="PTHR31744">
    <property type="entry name" value="PROTEIN CUP-SHAPED COTYLEDON 2-RELATED"/>
    <property type="match status" value="1"/>
</dbReference>
<gene>
    <name evidence="7" type="primary">JUB1_1</name>
    <name evidence="7" type="ORF">Tsubulata_028425</name>
</gene>
<protein>
    <submittedName>
        <fullName evidence="7">Transcription factor JUNGBRUNNEN 1</fullName>
    </submittedName>
</protein>
<evidence type="ECO:0000256" key="1">
    <source>
        <dbReference type="ARBA" id="ARBA00023015"/>
    </source>
</evidence>
<feature type="domain" description="NAC" evidence="6">
    <location>
        <begin position="23"/>
        <end position="177"/>
    </location>
</feature>
<dbReference type="OrthoDB" id="1883668at2759"/>
<evidence type="ECO:0000256" key="3">
    <source>
        <dbReference type="ARBA" id="ARBA00023163"/>
    </source>
</evidence>
<dbReference type="GO" id="GO:0006355">
    <property type="term" value="P:regulation of DNA-templated transcription"/>
    <property type="evidence" value="ECO:0007669"/>
    <property type="project" value="InterPro"/>
</dbReference>
<dbReference type="SUPFAM" id="SSF101941">
    <property type="entry name" value="NAC domain"/>
    <property type="match status" value="1"/>
</dbReference>
<evidence type="ECO:0000256" key="4">
    <source>
        <dbReference type="ARBA" id="ARBA00023242"/>
    </source>
</evidence>
<reference evidence="7" key="2">
    <citation type="journal article" date="2023" name="Plants (Basel)">
        <title>Annotation of the Turnera subulata (Passifloraceae) Draft Genome Reveals the S-Locus Evolved after the Divergence of Turneroideae from Passifloroideae in a Stepwise Manner.</title>
        <authorList>
            <person name="Henning P.M."/>
            <person name="Roalson E.H."/>
            <person name="Mir W."/>
            <person name="McCubbin A.G."/>
            <person name="Shore J.S."/>
        </authorList>
    </citation>
    <scope>NUCLEOTIDE SEQUENCE</scope>
    <source>
        <strain evidence="7">F60SS</strain>
    </source>
</reference>
<keyword evidence="4" id="KW-0539">Nucleus</keyword>
<sequence length="182" mass="21585">MNSCCNHNNGDIDGDNFEEEEVIMPGFRFHPTDEELVGFYLRRKVEMKPLNIEHIIREIDIYNYDPWDLPKTSDNHQGGNEWYFFCKRVQKYKNSVRPNRVAASGFWKVTDTDKAVLPLGEENQGFMGLRKTLMYYRGRAGRGTKTEWMMHEFRLQWDDDNTTNNNNNDRERNITEEAVSFN</sequence>
<feature type="region of interest" description="Disordered" evidence="5">
    <location>
        <begin position="160"/>
        <end position="182"/>
    </location>
</feature>
<comment type="caution">
    <text evidence="7">The sequence shown here is derived from an EMBL/GenBank/DDBJ whole genome shotgun (WGS) entry which is preliminary data.</text>
</comment>
<keyword evidence="3" id="KW-0804">Transcription</keyword>
<dbReference type="InterPro" id="IPR036093">
    <property type="entry name" value="NAC_dom_sf"/>
</dbReference>
<dbReference type="AlphaFoldDB" id="A0A9Q0FQ59"/>
<dbReference type="PANTHER" id="PTHR31744:SF65">
    <property type="entry name" value="TRANSCRIPTION FACTOR JUNGBRUNNEN 1"/>
    <property type="match status" value="1"/>
</dbReference>
<dbReference type="EMBL" id="JAKUCV010004374">
    <property type="protein sequence ID" value="KAJ4835538.1"/>
    <property type="molecule type" value="Genomic_DNA"/>
</dbReference>
<dbReference type="InterPro" id="IPR003441">
    <property type="entry name" value="NAC-dom"/>
</dbReference>
<keyword evidence="1" id="KW-0805">Transcription regulation</keyword>
<dbReference type="GO" id="GO:0003677">
    <property type="term" value="F:DNA binding"/>
    <property type="evidence" value="ECO:0007669"/>
    <property type="project" value="UniProtKB-KW"/>
</dbReference>
<evidence type="ECO:0000313" key="8">
    <source>
        <dbReference type="Proteomes" id="UP001141552"/>
    </source>
</evidence>
<dbReference type="Gene3D" id="2.170.150.80">
    <property type="entry name" value="NAC domain"/>
    <property type="match status" value="1"/>
</dbReference>
<evidence type="ECO:0000313" key="7">
    <source>
        <dbReference type="EMBL" id="KAJ4835538.1"/>
    </source>
</evidence>
<dbReference type="PROSITE" id="PS51005">
    <property type="entry name" value="NAC"/>
    <property type="match status" value="1"/>
</dbReference>
<dbReference type="Proteomes" id="UP001141552">
    <property type="component" value="Unassembled WGS sequence"/>
</dbReference>
<dbReference type="Pfam" id="PF02365">
    <property type="entry name" value="NAM"/>
    <property type="match status" value="1"/>
</dbReference>
<name>A0A9Q0FQ59_9ROSI</name>
<accession>A0A9Q0FQ59</accession>
<keyword evidence="8" id="KW-1185">Reference proteome</keyword>
<evidence type="ECO:0000259" key="6">
    <source>
        <dbReference type="PROSITE" id="PS51005"/>
    </source>
</evidence>
<keyword evidence="2" id="KW-0238">DNA-binding</keyword>
<proteinExistence type="predicted"/>
<organism evidence="7 8">
    <name type="scientific">Turnera subulata</name>
    <dbReference type="NCBI Taxonomy" id="218843"/>
    <lineage>
        <taxon>Eukaryota</taxon>
        <taxon>Viridiplantae</taxon>
        <taxon>Streptophyta</taxon>
        <taxon>Embryophyta</taxon>
        <taxon>Tracheophyta</taxon>
        <taxon>Spermatophyta</taxon>
        <taxon>Magnoliopsida</taxon>
        <taxon>eudicotyledons</taxon>
        <taxon>Gunneridae</taxon>
        <taxon>Pentapetalae</taxon>
        <taxon>rosids</taxon>
        <taxon>fabids</taxon>
        <taxon>Malpighiales</taxon>
        <taxon>Passifloraceae</taxon>
        <taxon>Turnera</taxon>
    </lineage>
</organism>
<evidence type="ECO:0000256" key="2">
    <source>
        <dbReference type="ARBA" id="ARBA00023125"/>
    </source>
</evidence>